<reference evidence="3 4" key="1">
    <citation type="submission" date="2020-07" db="EMBL/GenBank/DDBJ databases">
        <title>A bifunctional nitrone conjugated secondary metabolite targeting the ribosome.</title>
        <authorList>
            <person name="Limbrick E.M."/>
            <person name="Graf M."/>
            <person name="Derewacz D.K."/>
            <person name="Nguyen F."/>
            <person name="Spraggins J.M."/>
            <person name="Wieland M."/>
            <person name="Ynigez-Gutierrez A.E."/>
            <person name="Reisman B.J."/>
            <person name="Zinshteyn B."/>
            <person name="McCulloch K."/>
            <person name="Iverson T.M."/>
            <person name="Green R."/>
            <person name="Wilson D.N."/>
            <person name="Bachmann B.O."/>
        </authorList>
    </citation>
    <scope>NUCLEOTIDE SEQUENCE [LARGE SCALE GENOMIC DNA]</scope>
    <source>
        <strain evidence="4">aurantiaca</strain>
    </source>
</reference>
<feature type="domain" description="Barstar (barnase inhibitor)" evidence="2">
    <location>
        <begin position="29"/>
        <end position="116"/>
    </location>
</feature>
<proteinExistence type="inferred from homology"/>
<dbReference type="InterPro" id="IPR000468">
    <property type="entry name" value="Barstar"/>
</dbReference>
<dbReference type="RefSeq" id="WP_178064677.1">
    <property type="nucleotide sequence ID" value="NZ_CP191867.1"/>
</dbReference>
<comment type="similarity">
    <text evidence="1">Belongs to the barstar family.</text>
</comment>
<gene>
    <name evidence="3" type="ORF">HXZ27_14390</name>
</gene>
<dbReference type="Gene3D" id="3.30.370.10">
    <property type="entry name" value="Barstar-like"/>
    <property type="match status" value="1"/>
</dbReference>
<dbReference type="EMBL" id="CP058322">
    <property type="protein sequence ID" value="QLD25253.1"/>
    <property type="molecule type" value="Genomic_DNA"/>
</dbReference>
<protein>
    <submittedName>
        <fullName evidence="3">Barstar family protein</fullName>
    </submittedName>
</protein>
<dbReference type="KEGG" id="mcab:HXZ27_14390"/>
<dbReference type="SUPFAM" id="SSF52038">
    <property type="entry name" value="Barstar-related"/>
    <property type="match status" value="1"/>
</dbReference>
<accession>A0A7H8XJI7</accession>
<sequence length="137" mass="14320">MTEGYAIGLPSWLSIADAGPTDASGERAVLEAASARSRSGLFTALVGALDLPGYVGRNWDALADSLRDRLDAGPLTLVVDEAAQLLADEPVGHLGLLLAVLGDAAGDAPHPLRVVLRDAPERVPAVRRRAARALPRR</sequence>
<dbReference type="Proteomes" id="UP000509335">
    <property type="component" value="Chromosome"/>
</dbReference>
<dbReference type="GeneID" id="301311860"/>
<dbReference type="InterPro" id="IPR035905">
    <property type="entry name" value="Barstar-like_sf"/>
</dbReference>
<evidence type="ECO:0000259" key="2">
    <source>
        <dbReference type="Pfam" id="PF01337"/>
    </source>
</evidence>
<evidence type="ECO:0000256" key="1">
    <source>
        <dbReference type="ARBA" id="ARBA00006845"/>
    </source>
</evidence>
<organism evidence="3 4">
    <name type="scientific">Micromonospora carbonacea</name>
    <dbReference type="NCBI Taxonomy" id="47853"/>
    <lineage>
        <taxon>Bacteria</taxon>
        <taxon>Bacillati</taxon>
        <taxon>Actinomycetota</taxon>
        <taxon>Actinomycetes</taxon>
        <taxon>Micromonosporales</taxon>
        <taxon>Micromonosporaceae</taxon>
        <taxon>Micromonospora</taxon>
    </lineage>
</organism>
<evidence type="ECO:0000313" key="4">
    <source>
        <dbReference type="Proteomes" id="UP000509335"/>
    </source>
</evidence>
<dbReference type="AlphaFoldDB" id="A0A7H8XJI7"/>
<dbReference type="Pfam" id="PF01337">
    <property type="entry name" value="Barstar"/>
    <property type="match status" value="1"/>
</dbReference>
<evidence type="ECO:0000313" key="3">
    <source>
        <dbReference type="EMBL" id="QLD25253.1"/>
    </source>
</evidence>
<name>A0A7H8XJI7_9ACTN</name>